<feature type="region of interest" description="Disordered" evidence="1">
    <location>
        <begin position="32"/>
        <end position="95"/>
    </location>
</feature>
<keyword evidence="4" id="KW-1185">Reference proteome</keyword>
<protein>
    <submittedName>
        <fullName evidence="3">Uncharacterized protein</fullName>
    </submittedName>
</protein>
<name>A0A507DQD5_9FUNG</name>
<feature type="region of interest" description="Disordered" evidence="1">
    <location>
        <begin position="152"/>
        <end position="179"/>
    </location>
</feature>
<comment type="caution">
    <text evidence="3">The sequence shown here is derived from an EMBL/GenBank/DDBJ whole genome shotgun (WGS) entry which is preliminary data.</text>
</comment>
<accession>A0A507DQD5</accession>
<dbReference type="EMBL" id="QEAN01000014">
    <property type="protein sequence ID" value="TPX53601.1"/>
    <property type="molecule type" value="Genomic_DNA"/>
</dbReference>
<evidence type="ECO:0000313" key="3">
    <source>
        <dbReference type="EMBL" id="TPX53601.1"/>
    </source>
</evidence>
<dbReference type="EMBL" id="QEAM01000056">
    <property type="protein sequence ID" value="TPX48243.1"/>
    <property type="molecule type" value="Genomic_DNA"/>
</dbReference>
<evidence type="ECO:0000313" key="4">
    <source>
        <dbReference type="Proteomes" id="UP000317494"/>
    </source>
</evidence>
<evidence type="ECO:0000313" key="2">
    <source>
        <dbReference type="EMBL" id="TPX48243.1"/>
    </source>
</evidence>
<evidence type="ECO:0000313" key="5">
    <source>
        <dbReference type="Proteomes" id="UP000320475"/>
    </source>
</evidence>
<organism evidence="3 4">
    <name type="scientific">Synchytrium endobioticum</name>
    <dbReference type="NCBI Taxonomy" id="286115"/>
    <lineage>
        <taxon>Eukaryota</taxon>
        <taxon>Fungi</taxon>
        <taxon>Fungi incertae sedis</taxon>
        <taxon>Chytridiomycota</taxon>
        <taxon>Chytridiomycota incertae sedis</taxon>
        <taxon>Chytridiomycetes</taxon>
        <taxon>Synchytriales</taxon>
        <taxon>Synchytriaceae</taxon>
        <taxon>Synchytrium</taxon>
    </lineage>
</organism>
<evidence type="ECO:0000256" key="1">
    <source>
        <dbReference type="SAM" id="MobiDB-lite"/>
    </source>
</evidence>
<dbReference type="VEuPathDB" id="FungiDB:SeMB42_g00701"/>
<proteinExistence type="predicted"/>
<gene>
    <name evidence="2" type="ORF">SeLEV6574_g02135</name>
    <name evidence="3" type="ORF">SeMB42_g00701</name>
</gene>
<dbReference type="Proteomes" id="UP000320475">
    <property type="component" value="Unassembled WGS sequence"/>
</dbReference>
<reference evidence="4 5" key="1">
    <citation type="journal article" date="2019" name="Sci. Rep.">
        <title>Comparative genomics of chytrid fungi reveal insights into the obligate biotrophic and pathogenic lifestyle of Synchytrium endobioticum.</title>
        <authorList>
            <person name="van de Vossenberg B.T.L.H."/>
            <person name="Warris S."/>
            <person name="Nguyen H.D.T."/>
            <person name="van Gent-Pelzer M.P.E."/>
            <person name="Joly D.L."/>
            <person name="van de Geest H.C."/>
            <person name="Bonants P.J.M."/>
            <person name="Smith D.S."/>
            <person name="Levesque C.A."/>
            <person name="van der Lee T.A.J."/>
        </authorList>
    </citation>
    <scope>NUCLEOTIDE SEQUENCE [LARGE SCALE GENOMIC DNA]</scope>
    <source>
        <strain evidence="2 5">LEV6574</strain>
        <strain evidence="3 4">MB42</strain>
    </source>
</reference>
<dbReference type="AlphaFoldDB" id="A0A507DQD5"/>
<dbReference type="Proteomes" id="UP000317494">
    <property type="component" value="Unassembled WGS sequence"/>
</dbReference>
<feature type="compositionally biased region" description="Basic residues" evidence="1">
    <location>
        <begin position="164"/>
        <end position="179"/>
    </location>
</feature>
<feature type="compositionally biased region" description="Polar residues" evidence="1">
    <location>
        <begin position="32"/>
        <end position="41"/>
    </location>
</feature>
<sequence>MDLAKLNREGVNFNVQTDLRALVFDTEPTQFSFTEAWSPTSNDDDGEDAESAKPTGSDQEGDEDDAESSGSSTLFSDDDVIMPQSKRRRIVPVEQPAADVFNDLSKTKMFFLASTRPLPRPRFDPRRTFARNKSPEAIVQEWESKRKELTSAYKRAHREAQRQSARRSRNKSYQRKASS</sequence>